<feature type="compositionally biased region" description="Low complexity" evidence="1">
    <location>
        <begin position="738"/>
        <end position="752"/>
    </location>
</feature>
<feature type="compositionally biased region" description="Low complexity" evidence="1">
    <location>
        <begin position="588"/>
        <end position="613"/>
    </location>
</feature>
<feature type="compositionally biased region" description="Gly residues" evidence="1">
    <location>
        <begin position="614"/>
        <end position="631"/>
    </location>
</feature>
<reference evidence="2 3" key="1">
    <citation type="journal article" date="2010" name="Nature">
        <title>The Ectocarpus genome and the independent evolution of multicellularity in brown algae.</title>
        <authorList>
            <person name="Cock J.M."/>
            <person name="Sterck L."/>
            <person name="Rouze P."/>
            <person name="Scornet D."/>
            <person name="Allen A.E."/>
            <person name="Amoutzias G."/>
            <person name="Anthouard V."/>
            <person name="Artiguenave F."/>
            <person name="Aury J.M."/>
            <person name="Badger J.H."/>
            <person name="Beszteri B."/>
            <person name="Billiau K."/>
            <person name="Bonnet E."/>
            <person name="Bothwell J.H."/>
            <person name="Bowler C."/>
            <person name="Boyen C."/>
            <person name="Brownlee C."/>
            <person name="Carrano C.J."/>
            <person name="Charrier B."/>
            <person name="Cho G.Y."/>
            <person name="Coelho S.M."/>
            <person name="Collen J."/>
            <person name="Corre E."/>
            <person name="Da Silva C."/>
            <person name="Delage L."/>
            <person name="Delaroque N."/>
            <person name="Dittami S.M."/>
            <person name="Doulbeau S."/>
            <person name="Elias M."/>
            <person name="Farnham G."/>
            <person name="Gachon C.M."/>
            <person name="Gschloessl B."/>
            <person name="Heesch S."/>
            <person name="Jabbari K."/>
            <person name="Jubin C."/>
            <person name="Kawai H."/>
            <person name="Kimura K."/>
            <person name="Kloareg B."/>
            <person name="Kupper F.C."/>
            <person name="Lang D."/>
            <person name="Le Bail A."/>
            <person name="Leblanc C."/>
            <person name="Lerouge P."/>
            <person name="Lohr M."/>
            <person name="Lopez P.J."/>
            <person name="Martens C."/>
            <person name="Maumus F."/>
            <person name="Michel G."/>
            <person name="Miranda-Saavedra D."/>
            <person name="Morales J."/>
            <person name="Moreau H."/>
            <person name="Motomura T."/>
            <person name="Nagasato C."/>
            <person name="Napoli C.A."/>
            <person name="Nelson D.R."/>
            <person name="Nyvall-Collen P."/>
            <person name="Peters A.F."/>
            <person name="Pommier C."/>
            <person name="Potin P."/>
            <person name="Poulain J."/>
            <person name="Quesneville H."/>
            <person name="Read B."/>
            <person name="Rensing S.A."/>
            <person name="Ritter A."/>
            <person name="Rousvoal S."/>
            <person name="Samanta M."/>
            <person name="Samson G."/>
            <person name="Schroeder D.C."/>
            <person name="Segurens B."/>
            <person name="Strittmatter M."/>
            <person name="Tonon T."/>
            <person name="Tregear J.W."/>
            <person name="Valentin K."/>
            <person name="von Dassow P."/>
            <person name="Yamagishi T."/>
            <person name="Van de Peer Y."/>
            <person name="Wincker P."/>
        </authorList>
    </citation>
    <scope>NUCLEOTIDE SEQUENCE [LARGE SCALE GENOMIC DNA]</scope>
    <source>
        <strain evidence="3">Ec32 / CCAP1310/4</strain>
    </source>
</reference>
<keyword evidence="3" id="KW-1185">Reference proteome</keyword>
<feature type="region of interest" description="Disordered" evidence="1">
    <location>
        <begin position="338"/>
        <end position="360"/>
    </location>
</feature>
<gene>
    <name evidence="2" type="ORF">Esi_0100_0011</name>
</gene>
<feature type="region of interest" description="Disordered" evidence="1">
    <location>
        <begin position="535"/>
        <end position="835"/>
    </location>
</feature>
<protein>
    <submittedName>
        <fullName evidence="2">Uncharacterized protein</fullName>
    </submittedName>
</protein>
<accession>D8LC87</accession>
<proteinExistence type="predicted"/>
<evidence type="ECO:0000313" key="3">
    <source>
        <dbReference type="Proteomes" id="UP000002630"/>
    </source>
</evidence>
<sequence>MEALSEVLSSNGSKKWHLPTQEPTFAIGLSFVFLAYFLHPRIEATYQKVRAARAWRAVEKHKRVDVTTYPMVSEVFRGRGKWDAARAVTLLLAAFSLGSWVLELSLEIDHVEGGARLLNLPVPIYLVNQTSLAWQVMPLEEINPEYGRAWRDLDNMEEKQAKSTYFVTGYREHAWSKKIETHVDGEIVVASWDPDDKHRAGLYYGSNHTATVDSITCKGTGGDVYLYDEAAWGSFLWCGEGPLAENKTSSQPVIILEKSEGEVSVIVEEVGTHPSFLYSVWTAGSADSKELAYSFHISSTVRLAEAVVTGIVNGETGGGPCFGLLRTFNAGRDMEEGISTGEEERERAKPFGEKPEDDKVDSLQDVETIEVGVLMNTNALVAFVCLLVLSLVGIGWSMCLESSVEMDVYDRDELLRAISQQAQGEDNDPSTRSDMRIYVQKERGGELNVVISASDDDQNGCARFLLRREPTPTVHPIPVADAVSHALDDHGGAPLPLGRPRMFIGSVRFGMGRAYPGRNNNFRYPVALSASPVPSASTTPVPSHAGSLVGTPAPRGRARRGGLPVLIAASPIPSRATPSRGTPARSRPGSASGTPAAAAALPPLGSSGFLPSFGTGGGTGRRRGAGVGNVGGVPPRGPSLLFDDSVNTFGGGDDDGSSSGGGGETDGDDSADIETGSGGGAPTARTQVSAFGGDDSADIEAGSGGSAPARPQVPAFGGGGGGDVEMGSLELVHPQAQARASSAGDRGGSSSSLGGGSSSRRAARVDPAGCRRSKSDETVVGGGPVVGDALHFPSDMTTPPESPDSLSSPLPSRGLTTVLTLGPPQLKQLTRDASD</sequence>
<feature type="compositionally biased region" description="Low complexity" evidence="1">
    <location>
        <begin position="803"/>
        <end position="812"/>
    </location>
</feature>
<organism evidence="2 3">
    <name type="scientific">Ectocarpus siliculosus</name>
    <name type="common">Brown alga</name>
    <name type="synonym">Conferva siliculosa</name>
    <dbReference type="NCBI Taxonomy" id="2880"/>
    <lineage>
        <taxon>Eukaryota</taxon>
        <taxon>Sar</taxon>
        <taxon>Stramenopiles</taxon>
        <taxon>Ochrophyta</taxon>
        <taxon>PX clade</taxon>
        <taxon>Phaeophyceae</taxon>
        <taxon>Ectocarpales</taxon>
        <taxon>Ectocarpaceae</taxon>
        <taxon>Ectocarpus</taxon>
    </lineage>
</organism>
<dbReference type="EMBL" id="FN649760">
    <property type="protein sequence ID" value="CBN78123.1"/>
    <property type="molecule type" value="Genomic_DNA"/>
</dbReference>
<dbReference type="AlphaFoldDB" id="D8LC87"/>
<dbReference type="InParanoid" id="D8LC87"/>
<evidence type="ECO:0000313" key="2">
    <source>
        <dbReference type="EMBL" id="CBN78123.1"/>
    </source>
</evidence>
<name>D8LC87_ECTSI</name>
<evidence type="ECO:0000256" key="1">
    <source>
        <dbReference type="SAM" id="MobiDB-lite"/>
    </source>
</evidence>
<dbReference type="Proteomes" id="UP000002630">
    <property type="component" value="Unassembled WGS sequence"/>
</dbReference>
<feature type="compositionally biased region" description="Basic and acidic residues" evidence="1">
    <location>
        <begin position="342"/>
        <end position="360"/>
    </location>
</feature>